<dbReference type="Proteomes" id="UP000242715">
    <property type="component" value="Unassembled WGS sequence"/>
</dbReference>
<proteinExistence type="predicted"/>
<evidence type="ECO:0000313" key="1">
    <source>
        <dbReference type="EMBL" id="GAU50827.1"/>
    </source>
</evidence>
<dbReference type="InterPro" id="IPR007750">
    <property type="entry name" value="DUF674"/>
</dbReference>
<reference evidence="2" key="1">
    <citation type="journal article" date="2017" name="Front. Plant Sci.">
        <title>Climate Clever Clovers: New Paradigm to Reduce the Environmental Footprint of Ruminants by Breeding Low Methanogenic Forages Utilizing Haplotype Variation.</title>
        <authorList>
            <person name="Kaur P."/>
            <person name="Appels R."/>
            <person name="Bayer P.E."/>
            <person name="Keeble-Gagnere G."/>
            <person name="Wang J."/>
            <person name="Hirakawa H."/>
            <person name="Shirasawa K."/>
            <person name="Vercoe P."/>
            <person name="Stefanova K."/>
            <person name="Durmic Z."/>
            <person name="Nichols P."/>
            <person name="Revell C."/>
            <person name="Isobe S.N."/>
            <person name="Edwards D."/>
            <person name="Erskine W."/>
        </authorList>
    </citation>
    <scope>NUCLEOTIDE SEQUENCE [LARGE SCALE GENOMIC DNA]</scope>
    <source>
        <strain evidence="2">cv. Daliak</strain>
    </source>
</reference>
<sequence>MAEQVDKVSVRVLVEKGKNKVLYAEAGKDFVDVVFSFLTLPLETPLSDFMFKTEQFVGNLYPRNKLECWIGKENEQSDEMVVKVVRRKSNEQILFVEAEEDFADFIFSFLTFPLGGVFRMLQGFPFLCSMHNLYNSVTEFSSSKGLMSQELKDLLTNPPVSRQLELRNQILPILNNNYKEIIRSYNFVDPKSPISGGYAYGKITFMVTDDLVVTPMSSIDGISYLERMKVPINDVEEMVINIGQKEGLSILKASLTSTSALTNSLNQYIGRTVVQADLSSKVSLKDRPLKKSSLSFLHFISFMCYPFKRKIDANEG</sequence>
<protein>
    <recommendedName>
        <fullName evidence="3">DUF674 family protein</fullName>
    </recommendedName>
</protein>
<evidence type="ECO:0000313" key="2">
    <source>
        <dbReference type="Proteomes" id="UP000242715"/>
    </source>
</evidence>
<evidence type="ECO:0008006" key="3">
    <source>
        <dbReference type="Google" id="ProtNLM"/>
    </source>
</evidence>
<dbReference type="Pfam" id="PF05056">
    <property type="entry name" value="DUF674"/>
    <property type="match status" value="1"/>
</dbReference>
<name>A0A2Z6PUP3_TRISU</name>
<dbReference type="PANTHER" id="PTHR33103">
    <property type="entry name" value="OS01G0153900 PROTEIN"/>
    <property type="match status" value="1"/>
</dbReference>
<gene>
    <name evidence="1" type="ORF">TSUD_177660</name>
</gene>
<dbReference type="OrthoDB" id="1277335at2759"/>
<dbReference type="EMBL" id="DF974884">
    <property type="protein sequence ID" value="GAU50827.1"/>
    <property type="molecule type" value="Genomic_DNA"/>
</dbReference>
<keyword evidence="2" id="KW-1185">Reference proteome</keyword>
<dbReference type="AlphaFoldDB" id="A0A2Z6PUP3"/>
<accession>A0A2Z6PUP3</accession>
<organism evidence="1 2">
    <name type="scientific">Trifolium subterraneum</name>
    <name type="common">Subterranean clover</name>
    <dbReference type="NCBI Taxonomy" id="3900"/>
    <lineage>
        <taxon>Eukaryota</taxon>
        <taxon>Viridiplantae</taxon>
        <taxon>Streptophyta</taxon>
        <taxon>Embryophyta</taxon>
        <taxon>Tracheophyta</taxon>
        <taxon>Spermatophyta</taxon>
        <taxon>Magnoliopsida</taxon>
        <taxon>eudicotyledons</taxon>
        <taxon>Gunneridae</taxon>
        <taxon>Pentapetalae</taxon>
        <taxon>rosids</taxon>
        <taxon>fabids</taxon>
        <taxon>Fabales</taxon>
        <taxon>Fabaceae</taxon>
        <taxon>Papilionoideae</taxon>
        <taxon>50 kb inversion clade</taxon>
        <taxon>NPAAA clade</taxon>
        <taxon>Hologalegina</taxon>
        <taxon>IRL clade</taxon>
        <taxon>Trifolieae</taxon>
        <taxon>Trifolium</taxon>
    </lineage>
</organism>
<dbReference type="PANTHER" id="PTHR33103:SF27">
    <property type="entry name" value="OS04G0594700 PROTEIN"/>
    <property type="match status" value="1"/>
</dbReference>